<proteinExistence type="predicted"/>
<organism evidence="4 5">
    <name type="scientific">Domibacillus aminovorans</name>
    <dbReference type="NCBI Taxonomy" id="29332"/>
    <lineage>
        <taxon>Bacteria</taxon>
        <taxon>Bacillati</taxon>
        <taxon>Bacillota</taxon>
        <taxon>Bacilli</taxon>
        <taxon>Bacillales</taxon>
        <taxon>Bacillaceae</taxon>
        <taxon>Domibacillus</taxon>
    </lineage>
</organism>
<feature type="domain" description="HTH tetR-type" evidence="3">
    <location>
        <begin position="1"/>
        <end position="59"/>
    </location>
</feature>
<dbReference type="AlphaFoldDB" id="A0A177L314"/>
<dbReference type="Proteomes" id="UP000077271">
    <property type="component" value="Unassembled WGS sequence"/>
</dbReference>
<dbReference type="Pfam" id="PF00440">
    <property type="entry name" value="TetR_N"/>
    <property type="match status" value="1"/>
</dbReference>
<dbReference type="InterPro" id="IPR001647">
    <property type="entry name" value="HTH_TetR"/>
</dbReference>
<comment type="caution">
    <text evidence="4">The sequence shown here is derived from an EMBL/GenBank/DDBJ whole genome shotgun (WGS) entry which is preliminary data.</text>
</comment>
<keyword evidence="1 2" id="KW-0238">DNA-binding</keyword>
<gene>
    <name evidence="4" type="ORF">AWH48_00300</name>
</gene>
<dbReference type="OrthoDB" id="5366068at2"/>
<evidence type="ECO:0000256" key="1">
    <source>
        <dbReference type="ARBA" id="ARBA00023125"/>
    </source>
</evidence>
<accession>A0A177L314</accession>
<dbReference type="GO" id="GO:0003677">
    <property type="term" value="F:DNA binding"/>
    <property type="evidence" value="ECO:0007669"/>
    <property type="project" value="UniProtKB-UniRule"/>
</dbReference>
<protein>
    <submittedName>
        <fullName evidence="4">TetR family transcriptional regulator</fullName>
    </submittedName>
</protein>
<sequence length="208" mass="24119">MMSYFINATADIIEKEGVDKVTIRKIADLAGYNSATIYNYFEDLSHLIFFASMSFVKKYTDALPKYIEKSKNPLERYFLIWECFCKYSFESPKIYYAVFSANLGTHPINMTQYYAYSPTDLVEFPDGVKEMLLEANLSKRTVIALNECVKEGYIQEAHTERIAECHYLIWQGMLTMLINNRTAYTVDEATEATVNHIRNTTPLKDHLM</sequence>
<evidence type="ECO:0000256" key="2">
    <source>
        <dbReference type="PROSITE-ProRule" id="PRU00335"/>
    </source>
</evidence>
<dbReference type="InterPro" id="IPR009057">
    <property type="entry name" value="Homeodomain-like_sf"/>
</dbReference>
<dbReference type="Gene3D" id="1.10.357.10">
    <property type="entry name" value="Tetracycline Repressor, domain 2"/>
    <property type="match status" value="1"/>
</dbReference>
<name>A0A177L314_9BACI</name>
<feature type="DNA-binding region" description="H-T-H motif" evidence="2">
    <location>
        <begin position="22"/>
        <end position="41"/>
    </location>
</feature>
<evidence type="ECO:0000259" key="3">
    <source>
        <dbReference type="PROSITE" id="PS50977"/>
    </source>
</evidence>
<evidence type="ECO:0000313" key="4">
    <source>
        <dbReference type="EMBL" id="OAH59717.1"/>
    </source>
</evidence>
<reference evidence="4 5" key="1">
    <citation type="submission" date="2016-01" db="EMBL/GenBank/DDBJ databases">
        <title>Investigation of taxonomic status of Bacillus aminovorans.</title>
        <authorList>
            <person name="Verma A."/>
            <person name="Pal Y."/>
            <person name="Krishnamurthi S."/>
        </authorList>
    </citation>
    <scope>NUCLEOTIDE SEQUENCE [LARGE SCALE GENOMIC DNA]</scope>
    <source>
        <strain evidence="4 5">DSM 4337</strain>
    </source>
</reference>
<dbReference type="PROSITE" id="PS50977">
    <property type="entry name" value="HTH_TETR_2"/>
    <property type="match status" value="1"/>
</dbReference>
<dbReference type="SUPFAM" id="SSF46689">
    <property type="entry name" value="Homeodomain-like"/>
    <property type="match status" value="1"/>
</dbReference>
<evidence type="ECO:0000313" key="5">
    <source>
        <dbReference type="Proteomes" id="UP000077271"/>
    </source>
</evidence>
<dbReference type="EMBL" id="LQWZ01000001">
    <property type="protein sequence ID" value="OAH59717.1"/>
    <property type="molecule type" value="Genomic_DNA"/>
</dbReference>